<dbReference type="RefSeq" id="WP_133399867.1">
    <property type="nucleotide sequence ID" value="NZ_SMZX01000002.1"/>
</dbReference>
<evidence type="ECO:0000313" key="1">
    <source>
        <dbReference type="EMBL" id="TDL43866.1"/>
    </source>
</evidence>
<comment type="caution">
    <text evidence="1">The sequence shown here is derived from an EMBL/GenBank/DDBJ whole genome shotgun (WGS) entry which is preliminary data.</text>
</comment>
<name>A0A4R5YG76_9MICO</name>
<reference evidence="1 2" key="1">
    <citation type="submission" date="2019-03" db="EMBL/GenBank/DDBJ databases">
        <title>Genome Sequencing and Assembly of Various Microbes Isolated from Partially Reclaimed Soil and Acid Mine Drainage (AMD) Site.</title>
        <authorList>
            <person name="Steinbock B."/>
            <person name="Bechtold R."/>
            <person name="Sevigny J.L."/>
            <person name="Thomas D."/>
            <person name="Cuthill L.R."/>
            <person name="Aveiro Johannsen E.J."/>
            <person name="Thomas K."/>
            <person name="Ghosh A."/>
        </authorList>
    </citation>
    <scope>NUCLEOTIDE SEQUENCE [LARGE SCALE GENOMIC DNA]</scope>
    <source>
        <strain evidence="1 2">F-B2</strain>
    </source>
</reference>
<evidence type="ECO:0000313" key="2">
    <source>
        <dbReference type="Proteomes" id="UP000295633"/>
    </source>
</evidence>
<protein>
    <submittedName>
        <fullName evidence="1">DNA-binding protein</fullName>
    </submittedName>
</protein>
<gene>
    <name evidence="1" type="ORF">E2R54_11800</name>
</gene>
<dbReference type="EMBL" id="SMZX01000002">
    <property type="protein sequence ID" value="TDL43866.1"/>
    <property type="molecule type" value="Genomic_DNA"/>
</dbReference>
<proteinExistence type="predicted"/>
<dbReference type="Proteomes" id="UP000295633">
    <property type="component" value="Unassembled WGS sequence"/>
</dbReference>
<sequence>MSTGGATDFERKGPVLTTKRAAEYCGMATQTLYNSISTGTEAGVDFPVFFKQGRLNVFYPVDLDAWIAGRLTLAGAA</sequence>
<organism evidence="1 2">
    <name type="scientific">Microbacterium oleivorans</name>
    <dbReference type="NCBI Taxonomy" id="273677"/>
    <lineage>
        <taxon>Bacteria</taxon>
        <taxon>Bacillati</taxon>
        <taxon>Actinomycetota</taxon>
        <taxon>Actinomycetes</taxon>
        <taxon>Micrococcales</taxon>
        <taxon>Microbacteriaceae</taxon>
        <taxon>Microbacterium</taxon>
    </lineage>
</organism>
<dbReference type="GO" id="GO:0003677">
    <property type="term" value="F:DNA binding"/>
    <property type="evidence" value="ECO:0007669"/>
    <property type="project" value="UniProtKB-KW"/>
</dbReference>
<accession>A0A4R5YG76</accession>
<dbReference type="AlphaFoldDB" id="A0A4R5YG76"/>
<keyword evidence="1" id="KW-0238">DNA-binding</keyword>